<evidence type="ECO:0000313" key="2">
    <source>
        <dbReference type="Proteomes" id="UP000054925"/>
    </source>
</evidence>
<dbReference type="OrthoDB" id="6193797at2"/>
<evidence type="ECO:0000313" key="1">
    <source>
        <dbReference type="EMBL" id="SAL80477.1"/>
    </source>
</evidence>
<gene>
    <name evidence="1" type="ORF">AWB67_05631</name>
</gene>
<name>A0A158KH98_9BURK</name>
<dbReference type="AlphaFoldDB" id="A0A158KH98"/>
<organism evidence="1 2">
    <name type="scientific">Caballeronia terrestris</name>
    <dbReference type="NCBI Taxonomy" id="1226301"/>
    <lineage>
        <taxon>Bacteria</taxon>
        <taxon>Pseudomonadati</taxon>
        <taxon>Pseudomonadota</taxon>
        <taxon>Betaproteobacteria</taxon>
        <taxon>Burkholderiales</taxon>
        <taxon>Burkholderiaceae</taxon>
        <taxon>Caballeronia</taxon>
    </lineage>
</organism>
<accession>A0A158KH98</accession>
<evidence type="ECO:0008006" key="3">
    <source>
        <dbReference type="Google" id="ProtNLM"/>
    </source>
</evidence>
<protein>
    <recommendedName>
        <fullName evidence="3">TPR repeat-containing protein</fullName>
    </recommendedName>
</protein>
<dbReference type="SUPFAM" id="SSF53756">
    <property type="entry name" value="UDP-Glycosyltransferase/glycogen phosphorylase"/>
    <property type="match status" value="1"/>
</dbReference>
<keyword evidence="2" id="KW-1185">Reference proteome</keyword>
<dbReference type="EMBL" id="FCOL02000055">
    <property type="protein sequence ID" value="SAL80477.1"/>
    <property type="molecule type" value="Genomic_DNA"/>
</dbReference>
<dbReference type="Proteomes" id="UP000054925">
    <property type="component" value="Unassembled WGS sequence"/>
</dbReference>
<dbReference type="RefSeq" id="WP_087659442.1">
    <property type="nucleotide sequence ID" value="NZ_FCOL02000055.1"/>
</dbReference>
<reference evidence="1" key="1">
    <citation type="submission" date="2016-01" db="EMBL/GenBank/DDBJ databases">
        <authorList>
            <person name="Peeters C."/>
        </authorList>
    </citation>
    <scope>NUCLEOTIDE SEQUENCE [LARGE SCALE GENOMIC DNA]</scope>
    <source>
        <strain evidence="1">LMG 22937</strain>
    </source>
</reference>
<comment type="caution">
    <text evidence="1">The sequence shown here is derived from an EMBL/GenBank/DDBJ whole genome shotgun (WGS) entry which is preliminary data.</text>
</comment>
<sequence>MQPFIMNSHAEAFRRLSMGHLDHGLALLSQSILWSDGNSSLDGPFFLGFPGFPGWGEGLLLASLLKRYAASDKKCITVFAPPQICSILKQENAFEVHTVQHYDEAKSRKARSPLAILRHALTGELLQLPFSAIQSFVESEPVDHDDRVGIVWASRNIGGDTSVEKCIPICELLHAIDDGNRMLTSLQRHLSDEESITLRTRFGGRIRFVDEKVLDAEDQTEALRDIADLDRIVTISTTTAHIAACLGIPVMLLAARRHGPQWFWRVQAEHRKVIYPTVTVILGGKGKSWWTPCIPHI</sequence>
<proteinExistence type="predicted"/>